<organism evidence="1">
    <name type="scientific">termite gut metagenome</name>
    <dbReference type="NCBI Taxonomy" id="433724"/>
    <lineage>
        <taxon>unclassified sequences</taxon>
        <taxon>metagenomes</taxon>
        <taxon>organismal metagenomes</taxon>
    </lineage>
</organism>
<dbReference type="AlphaFoldDB" id="S0DDR0"/>
<accession>S0DDR0</accession>
<protein>
    <submittedName>
        <fullName evidence="1">Putative toxin-antitoxin system protein</fullName>
    </submittedName>
</protein>
<sequence>MNPYDVCIAYVSWEDGGKRRPVLVIAQGSEYTEAFRITSQYANKSDAIKARYFEISDWKQAGLAKPSYIDTVEPVELPTPLLSAPIGKMSDNDKRRLIEFLNN</sequence>
<name>S0DDR0_9ZZZZ</name>
<reference evidence="1" key="2">
    <citation type="journal article" date="2013" name="Biotechnol. Biofuels">
        <title>Mining for hemicellulases in the fungus-growing termite Pseudacanthotermes militaris using functional metagenomics.</title>
        <authorList>
            <person name="Bastien G."/>
            <person name="Arnal G."/>
            <person name="Bozonnet S."/>
            <person name="Laguerre S."/>
            <person name="Ferreira F."/>
            <person name="Faure R."/>
            <person name="Henrissat B."/>
            <person name="Lefevre F."/>
            <person name="Robe P."/>
            <person name="Bouchez O."/>
            <person name="Noirot C."/>
            <person name="Dumon C."/>
            <person name="O'Donohue M."/>
        </authorList>
    </citation>
    <scope>NUCLEOTIDE SEQUENCE</scope>
</reference>
<gene>
    <name evidence="1" type="ORF">BN138_27</name>
</gene>
<dbReference type="EMBL" id="HF548270">
    <property type="protein sequence ID" value="CCO20839.1"/>
    <property type="molecule type" value="Genomic_DNA"/>
</dbReference>
<dbReference type="SUPFAM" id="SSF50118">
    <property type="entry name" value="Cell growth inhibitor/plasmid maintenance toxic component"/>
    <property type="match status" value="1"/>
</dbReference>
<reference evidence="1" key="1">
    <citation type="submission" date="2012-10" db="EMBL/GenBank/DDBJ databases">
        <authorList>
            <person name="Sandrine L."/>
        </authorList>
    </citation>
    <scope>NUCLEOTIDE SEQUENCE</scope>
</reference>
<proteinExistence type="predicted"/>
<evidence type="ECO:0000313" key="1">
    <source>
        <dbReference type="EMBL" id="CCO20839.1"/>
    </source>
</evidence>